<feature type="domain" description="PH" evidence="5">
    <location>
        <begin position="66"/>
        <end position="174"/>
    </location>
</feature>
<dbReference type="PANTHER" id="PTHR47219:SF20">
    <property type="entry name" value="TBC1 DOMAIN FAMILY MEMBER 2B"/>
    <property type="match status" value="1"/>
</dbReference>
<dbReference type="GO" id="GO:0005096">
    <property type="term" value="F:GTPase activator activity"/>
    <property type="evidence" value="ECO:0007669"/>
    <property type="project" value="UniProtKB-KW"/>
</dbReference>
<feature type="compositionally biased region" description="Basic and acidic residues" evidence="4">
    <location>
        <begin position="22"/>
        <end position="53"/>
    </location>
</feature>
<evidence type="ECO:0000256" key="4">
    <source>
        <dbReference type="SAM" id="MobiDB-lite"/>
    </source>
</evidence>
<dbReference type="GO" id="GO:0005829">
    <property type="term" value="C:cytosol"/>
    <property type="evidence" value="ECO:0007669"/>
    <property type="project" value="UniProtKB-ARBA"/>
</dbReference>
<feature type="coiled-coil region" evidence="3">
    <location>
        <begin position="325"/>
        <end position="428"/>
    </location>
</feature>
<feature type="domain" description="Rab-GAP TBC" evidence="6">
    <location>
        <begin position="671"/>
        <end position="866"/>
    </location>
</feature>
<dbReference type="SMART" id="SM00164">
    <property type="entry name" value="TBC"/>
    <property type="match status" value="1"/>
</dbReference>
<organism evidence="7">
    <name type="scientific">Scylla olivacea</name>
    <name type="common">Orange mud crab</name>
    <name type="synonym">Cancer olivacea</name>
    <dbReference type="NCBI Taxonomy" id="85551"/>
    <lineage>
        <taxon>Eukaryota</taxon>
        <taxon>Metazoa</taxon>
        <taxon>Ecdysozoa</taxon>
        <taxon>Arthropoda</taxon>
        <taxon>Crustacea</taxon>
        <taxon>Multicrustacea</taxon>
        <taxon>Malacostraca</taxon>
        <taxon>Eumalacostraca</taxon>
        <taxon>Eucarida</taxon>
        <taxon>Decapoda</taxon>
        <taxon>Pleocyemata</taxon>
        <taxon>Brachyura</taxon>
        <taxon>Eubrachyura</taxon>
        <taxon>Portunoidea</taxon>
        <taxon>Portunidae</taxon>
        <taxon>Portuninae</taxon>
        <taxon>Scylla</taxon>
    </lineage>
</organism>
<feature type="compositionally biased region" description="Low complexity" evidence="4">
    <location>
        <begin position="183"/>
        <end position="195"/>
    </location>
</feature>
<feature type="region of interest" description="Disordered" evidence="4">
    <location>
        <begin position="1"/>
        <end position="63"/>
    </location>
</feature>
<dbReference type="EMBL" id="GDRN01069862">
    <property type="protein sequence ID" value="JAI63985.1"/>
    <property type="molecule type" value="Transcribed_RNA"/>
</dbReference>
<evidence type="ECO:0000259" key="6">
    <source>
        <dbReference type="PROSITE" id="PS50086"/>
    </source>
</evidence>
<keyword evidence="2 3" id="KW-0175">Coiled coil</keyword>
<sequence>MFFQPVDTPPAPDEEPEEEKYEVELRKRKTSEERDPRPRPLSRIPDDLPKIEENEGDEDSRLSRTGYNLSGYLYKVSLTTNKKHGPPLKGLGSSPKKRWFVYSDSVCKLYYYSKKNDSEPLGMIDIALATFFFDPENKNEGQFSIRWGNQEMVLDASSVQGRMYWLQQLQAARREYSHRRTNTKTPTSRTTATGRPESGLIQQDSGTNPAEFPDPHHDLQMPMMRPTDLLPRHHTTPFTEAWLGLSSLLPNTPRIFRGTHSHETPKSPSSPPPTSRNNINGSPMEDLSLGNLRQKFRSSFKSRRAHEKKEASEAPSTPKPTCKKCEELRGELMTTQEELTVTEDKYQASREAIEVLQKELEALQQEKATLITLDRSDLTDHHVIEILRGKDRRIIQLEHEAQVSTNEIAQLEEHLANAQAHHEHLNEKLSMLYCLIEAKDKAIVTLTHQVDDAKSSATPFVSSLPNSSFYVSTDSPLPSPTFRGASNFVTRGTQTTDTEGDALKDAVEAYKAQNIFLNKEILELHLLRKQSVEREDRLIAESSEWEARFYQTQSKYLLLLNELHSPQPNQHDRSIVSQLLQDVVGANDPPDLRVIQSKGREYDEYGFCITGPDDGTLEARASFLQKQSQALAHQIQQGGASWESKWESFLAGTSAKELPTCTELKYLIRGGIPYQYKGKVWRLLIDARVSPLRAAVPTNYYQDLLACLTSSVLDPATKQIELDLLRTLPNNRHYEAMHSDGIAKLRRVLLAFSRHNPCVGYCQGLNRLAAIALLFLNEEDAFWCLIYIVEYLMPPDYYNKNLLGSQVDQRVLKDLVAEKLPRLNSHLTRHGLDFSLFTFNWFLCVYIDIIPPITYLTIWDSFLYEGSKVLFRYALAIFKLCEEGILERADYMEIFNYLRSVPAPITDIPKLQEAAFQWVNPLSMRYLRARRAHHTAIVKAELEEVEAYRRDYYASKAAKESQATSPLPATPVDSPRTSDDEGGGERESCSSPPSPQAGGEEEEGSRVHFEALQSVVFERKEEASRKIDEASVEPCDKGRE</sequence>
<feature type="compositionally biased region" description="Acidic residues" evidence="4">
    <location>
        <begin position="12"/>
        <end position="21"/>
    </location>
</feature>
<dbReference type="SMART" id="SM00233">
    <property type="entry name" value="PH"/>
    <property type="match status" value="1"/>
</dbReference>
<feature type="compositionally biased region" description="Basic and acidic residues" evidence="4">
    <location>
        <begin position="1017"/>
        <end position="1040"/>
    </location>
</feature>
<feature type="region of interest" description="Disordered" evidence="4">
    <location>
        <begin position="959"/>
        <end position="1040"/>
    </location>
</feature>
<reference evidence="7" key="1">
    <citation type="submission" date="2015-09" db="EMBL/GenBank/DDBJ databases">
        <title>Scylla olivacea transcriptome.</title>
        <authorList>
            <person name="Ikhwanuddin M."/>
        </authorList>
    </citation>
    <scope>NUCLEOTIDE SEQUENCE</scope>
</reference>
<dbReference type="PROSITE" id="PS50003">
    <property type="entry name" value="PH_DOMAIN"/>
    <property type="match status" value="1"/>
</dbReference>
<dbReference type="InterPro" id="IPR011993">
    <property type="entry name" value="PH-like_dom_sf"/>
</dbReference>
<dbReference type="Pfam" id="PF00169">
    <property type="entry name" value="PH"/>
    <property type="match status" value="1"/>
</dbReference>
<dbReference type="PROSITE" id="PS50086">
    <property type="entry name" value="TBC_RABGAP"/>
    <property type="match status" value="1"/>
</dbReference>
<evidence type="ECO:0000256" key="2">
    <source>
        <dbReference type="ARBA" id="ARBA00023054"/>
    </source>
</evidence>
<dbReference type="SUPFAM" id="SSF50729">
    <property type="entry name" value="PH domain-like"/>
    <property type="match status" value="1"/>
</dbReference>
<dbReference type="InterPro" id="IPR035969">
    <property type="entry name" value="Rab-GAP_TBC_sf"/>
</dbReference>
<dbReference type="InterPro" id="IPR000195">
    <property type="entry name" value="Rab-GAP-TBC_dom"/>
</dbReference>
<dbReference type="Gene3D" id="1.10.8.270">
    <property type="entry name" value="putative rabgap domain of human tbc1 domain family member 14 like domains"/>
    <property type="match status" value="1"/>
</dbReference>
<protein>
    <recommendedName>
        <fullName evidence="8">TBC1 domain family member 2B</fullName>
    </recommendedName>
</protein>
<feature type="region of interest" description="Disordered" evidence="4">
    <location>
        <begin position="253"/>
        <end position="323"/>
    </location>
</feature>
<evidence type="ECO:0000313" key="7">
    <source>
        <dbReference type="EMBL" id="JAI63985.1"/>
    </source>
</evidence>
<dbReference type="Gene3D" id="2.30.29.30">
    <property type="entry name" value="Pleckstrin-homology domain (PH domain)/Phosphotyrosine-binding domain (PTB)"/>
    <property type="match status" value="1"/>
</dbReference>
<dbReference type="AlphaFoldDB" id="A0A0P4WC33"/>
<keyword evidence="1" id="KW-0343">GTPase activation</keyword>
<name>A0A0P4WC33_SCYOL</name>
<feature type="compositionally biased region" description="Basic residues" evidence="4">
    <location>
        <begin position="294"/>
        <end position="306"/>
    </location>
</feature>
<evidence type="ECO:0000259" key="5">
    <source>
        <dbReference type="PROSITE" id="PS50003"/>
    </source>
</evidence>
<dbReference type="GO" id="GO:0031267">
    <property type="term" value="F:small GTPase binding"/>
    <property type="evidence" value="ECO:0007669"/>
    <property type="project" value="TreeGrafter"/>
</dbReference>
<dbReference type="Gene3D" id="1.10.472.80">
    <property type="entry name" value="Ypt/Rab-GAP domain of gyp1p, domain 3"/>
    <property type="match status" value="1"/>
</dbReference>
<evidence type="ECO:0008006" key="8">
    <source>
        <dbReference type="Google" id="ProtNLM"/>
    </source>
</evidence>
<dbReference type="SUPFAM" id="SSF47923">
    <property type="entry name" value="Ypt/Rab-GAP domain of gyp1p"/>
    <property type="match status" value="2"/>
</dbReference>
<dbReference type="FunFam" id="1.10.8.270:FF:000014">
    <property type="entry name" value="Putative TBC1 domain family member 2B"/>
    <property type="match status" value="1"/>
</dbReference>
<dbReference type="FunFam" id="1.10.472.80:FF:000018">
    <property type="entry name" value="TBC1 domain family member 2B"/>
    <property type="match status" value="1"/>
</dbReference>
<feature type="region of interest" description="Disordered" evidence="4">
    <location>
        <begin position="175"/>
        <end position="216"/>
    </location>
</feature>
<dbReference type="InterPro" id="IPR001849">
    <property type="entry name" value="PH_domain"/>
</dbReference>
<feature type="compositionally biased region" description="Basic and acidic residues" evidence="4">
    <location>
        <begin position="976"/>
        <end position="988"/>
    </location>
</feature>
<dbReference type="Pfam" id="PF00566">
    <property type="entry name" value="RabGAP-TBC"/>
    <property type="match status" value="1"/>
</dbReference>
<dbReference type="PANTHER" id="PTHR47219">
    <property type="entry name" value="RAB GTPASE-ACTIVATING PROTEIN 1-LIKE"/>
    <property type="match status" value="1"/>
</dbReference>
<evidence type="ECO:0000256" key="1">
    <source>
        <dbReference type="ARBA" id="ARBA00022468"/>
    </source>
</evidence>
<dbReference type="GO" id="GO:0031410">
    <property type="term" value="C:cytoplasmic vesicle"/>
    <property type="evidence" value="ECO:0007669"/>
    <property type="project" value="UniProtKB-ARBA"/>
</dbReference>
<dbReference type="InterPro" id="IPR050302">
    <property type="entry name" value="Rab_GAP_TBC_domain"/>
</dbReference>
<evidence type="ECO:0000256" key="3">
    <source>
        <dbReference type="SAM" id="Coils"/>
    </source>
</evidence>
<proteinExistence type="predicted"/>
<accession>A0A0P4WC33</accession>